<evidence type="ECO:0000256" key="2">
    <source>
        <dbReference type="ARBA" id="ARBA00022692"/>
    </source>
</evidence>
<dbReference type="Pfam" id="PF00528">
    <property type="entry name" value="BPD_transp_1"/>
    <property type="match status" value="1"/>
</dbReference>
<keyword evidence="3 5" id="KW-1133">Transmembrane helix</keyword>
<dbReference type="GO" id="GO:0005886">
    <property type="term" value="C:plasma membrane"/>
    <property type="evidence" value="ECO:0007669"/>
    <property type="project" value="UniProtKB-SubCell"/>
</dbReference>
<feature type="transmembrane region" description="Helical" evidence="5">
    <location>
        <begin position="7"/>
        <end position="29"/>
    </location>
</feature>
<keyword evidence="5" id="KW-0813">Transport</keyword>
<feature type="transmembrane region" description="Helical" evidence="5">
    <location>
        <begin position="194"/>
        <end position="217"/>
    </location>
</feature>
<dbReference type="Proteomes" id="UP000198817">
    <property type="component" value="Unassembled WGS sequence"/>
</dbReference>
<dbReference type="PANTHER" id="PTHR43759">
    <property type="entry name" value="TREHALOSE TRANSPORT SYSTEM PERMEASE PROTEIN SUGA"/>
    <property type="match status" value="1"/>
</dbReference>
<dbReference type="InterPro" id="IPR052730">
    <property type="entry name" value="Sugar_ABC_transporter"/>
</dbReference>
<name>A0A1I7H1K9_9FIRM</name>
<evidence type="ECO:0000259" key="6">
    <source>
        <dbReference type="PROSITE" id="PS50928"/>
    </source>
</evidence>
<evidence type="ECO:0000256" key="4">
    <source>
        <dbReference type="ARBA" id="ARBA00023136"/>
    </source>
</evidence>
<dbReference type="STRING" id="155865.SAMN05216515_11216"/>
<dbReference type="EMBL" id="FPBT01000011">
    <property type="protein sequence ID" value="SFU54594.1"/>
    <property type="molecule type" value="Genomic_DNA"/>
</dbReference>
<dbReference type="InterPro" id="IPR035906">
    <property type="entry name" value="MetI-like_sf"/>
</dbReference>
<feature type="transmembrane region" description="Helical" evidence="5">
    <location>
        <begin position="256"/>
        <end position="276"/>
    </location>
</feature>
<dbReference type="PROSITE" id="PS50928">
    <property type="entry name" value="ABC_TM1"/>
    <property type="match status" value="1"/>
</dbReference>
<feature type="domain" description="ABC transmembrane type-1" evidence="6">
    <location>
        <begin position="61"/>
        <end position="273"/>
    </location>
</feature>
<reference evidence="7 8" key="1">
    <citation type="submission" date="2016-10" db="EMBL/GenBank/DDBJ databases">
        <authorList>
            <person name="de Groot N.N."/>
        </authorList>
    </citation>
    <scope>NUCLEOTIDE SEQUENCE [LARGE SCALE GENOMIC DNA]</scope>
    <source>
        <strain evidence="7 8">KHGC13</strain>
    </source>
</reference>
<sequence length="287" mass="31420">MKKLTPYILLIPQMIIGAVFLTGLGTGIVQSLGVIPAFGMTKFTTQYYREVLQDPNLIAAVKYSLFTSFLSAFIACAGGTLICALLVSRKKTAGPVMRIVQLPIIVPHLVVALFIVNIFSQNGILARIGAALGLLRDQSEFPLLIYDPHGFGVILAYVWKELPFVIYFVMALMANINGKLGEAAVNLGASRRTAFLRVTLPLCMKSILTAFLIIYVFSLGAYEMPFILGATKPKALPVLAYVAFQNPDLRTRPRAMAVNGIIIFLSLLAVLVYHLLIMGLRRKGERA</sequence>
<dbReference type="Gene3D" id="1.10.3720.10">
    <property type="entry name" value="MetI-like"/>
    <property type="match status" value="1"/>
</dbReference>
<gene>
    <name evidence="7" type="ORF">SAMN05216508_11116</name>
</gene>
<dbReference type="AlphaFoldDB" id="A0A1I7H1K9"/>
<comment type="similarity">
    <text evidence="5">Belongs to the binding-protein-dependent transport system permease family.</text>
</comment>
<proteinExistence type="inferred from homology"/>
<dbReference type="CDD" id="cd06261">
    <property type="entry name" value="TM_PBP2"/>
    <property type="match status" value="1"/>
</dbReference>
<accession>A0A1I7H1K9</accession>
<keyword evidence="2 5" id="KW-0812">Transmembrane</keyword>
<protein>
    <submittedName>
        <fullName evidence="7">Putative spermidine/putrescine transport system permease protein</fullName>
    </submittedName>
</protein>
<feature type="transmembrane region" description="Helical" evidence="5">
    <location>
        <begin position="65"/>
        <end position="87"/>
    </location>
</feature>
<dbReference type="GO" id="GO:0055085">
    <property type="term" value="P:transmembrane transport"/>
    <property type="evidence" value="ECO:0007669"/>
    <property type="project" value="InterPro"/>
</dbReference>
<evidence type="ECO:0000256" key="1">
    <source>
        <dbReference type="ARBA" id="ARBA00004141"/>
    </source>
</evidence>
<dbReference type="RefSeq" id="WP_090471144.1">
    <property type="nucleotide sequence ID" value="NZ_FOWF01000012.1"/>
</dbReference>
<dbReference type="InterPro" id="IPR000515">
    <property type="entry name" value="MetI-like"/>
</dbReference>
<dbReference type="PANTHER" id="PTHR43759:SF1">
    <property type="entry name" value="GLUCOSE IMPORT SYSTEM PERMEASE PROTEIN GLCT"/>
    <property type="match status" value="1"/>
</dbReference>
<evidence type="ECO:0000256" key="5">
    <source>
        <dbReference type="RuleBase" id="RU363032"/>
    </source>
</evidence>
<keyword evidence="8" id="KW-1185">Reference proteome</keyword>
<feature type="transmembrane region" description="Helical" evidence="5">
    <location>
        <begin position="151"/>
        <end position="173"/>
    </location>
</feature>
<evidence type="ECO:0000313" key="8">
    <source>
        <dbReference type="Proteomes" id="UP000198817"/>
    </source>
</evidence>
<dbReference type="OrthoDB" id="9785836at2"/>
<organism evidence="7 8">
    <name type="scientific">Eubacterium pyruvativorans</name>
    <dbReference type="NCBI Taxonomy" id="155865"/>
    <lineage>
        <taxon>Bacteria</taxon>
        <taxon>Bacillati</taxon>
        <taxon>Bacillota</taxon>
        <taxon>Clostridia</taxon>
        <taxon>Eubacteriales</taxon>
        <taxon>Eubacteriaceae</taxon>
        <taxon>Eubacterium</taxon>
    </lineage>
</organism>
<evidence type="ECO:0000313" key="7">
    <source>
        <dbReference type="EMBL" id="SFU54594.1"/>
    </source>
</evidence>
<dbReference type="SUPFAM" id="SSF161098">
    <property type="entry name" value="MetI-like"/>
    <property type="match status" value="1"/>
</dbReference>
<comment type="subcellular location">
    <subcellularLocation>
        <location evidence="5">Cell membrane</location>
        <topology evidence="5">Multi-pass membrane protein</topology>
    </subcellularLocation>
    <subcellularLocation>
        <location evidence="1">Membrane</location>
        <topology evidence="1">Multi-pass membrane protein</topology>
    </subcellularLocation>
</comment>
<evidence type="ECO:0000256" key="3">
    <source>
        <dbReference type="ARBA" id="ARBA00022989"/>
    </source>
</evidence>
<keyword evidence="4 5" id="KW-0472">Membrane</keyword>